<feature type="binding site" description="axial binding residue" evidence="8">
    <location>
        <position position="135"/>
    </location>
    <ligand>
        <name>heme b</name>
        <dbReference type="ChEBI" id="CHEBI:60344"/>
        <label>bD</label>
    </ligand>
    <ligandPart>
        <name>Fe</name>
        <dbReference type="ChEBI" id="CHEBI:18248"/>
    </ligandPart>
</feature>
<dbReference type="HOGENOM" id="CLU_075821_1_0_7"/>
<feature type="binding site" description="axial binding residue" evidence="8">
    <location>
        <position position="85"/>
    </location>
    <ligand>
        <name>heme b</name>
        <dbReference type="ChEBI" id="CHEBI:60344"/>
        <label>bD</label>
    </ligand>
    <ligandPart>
        <name>Fe</name>
        <dbReference type="ChEBI" id="CHEBI:18248"/>
    </ligandPart>
</feature>
<evidence type="ECO:0000313" key="11">
    <source>
        <dbReference type="Proteomes" id="UP000016587"/>
    </source>
</evidence>
<dbReference type="EMBL" id="CP006585">
    <property type="protein sequence ID" value="AGW12721.1"/>
    <property type="molecule type" value="Genomic_DNA"/>
</dbReference>
<evidence type="ECO:0000256" key="6">
    <source>
        <dbReference type="ARBA" id="ARBA00023004"/>
    </source>
</evidence>
<keyword evidence="4 8" id="KW-0479">Metal-binding</keyword>
<feature type="binding site" description="axial binding residue" evidence="8">
    <location>
        <position position="173"/>
    </location>
    <ligand>
        <name>heme b</name>
        <dbReference type="ChEBI" id="CHEBI:60344"/>
        <label>bD</label>
    </ligand>
    <ligandPart>
        <name>Fe</name>
        <dbReference type="ChEBI" id="CHEBI:18248"/>
    </ligandPart>
</feature>
<evidence type="ECO:0000256" key="2">
    <source>
        <dbReference type="ARBA" id="ARBA00022617"/>
    </source>
</evidence>
<feature type="transmembrane region" description="Helical" evidence="9">
    <location>
        <begin position="202"/>
        <end position="223"/>
    </location>
</feature>
<feature type="transmembrane region" description="Helical" evidence="9">
    <location>
        <begin position="73"/>
        <end position="94"/>
    </location>
</feature>
<feature type="transmembrane region" description="Helical" evidence="9">
    <location>
        <begin position="157"/>
        <end position="181"/>
    </location>
</feature>
<keyword evidence="5 9" id="KW-1133">Transmembrane helix</keyword>
<evidence type="ECO:0000256" key="3">
    <source>
        <dbReference type="ARBA" id="ARBA00022692"/>
    </source>
</evidence>
<keyword evidence="7 9" id="KW-0472">Membrane</keyword>
<dbReference type="InterPro" id="IPR034804">
    <property type="entry name" value="SQR/QFR_C/D"/>
</dbReference>
<dbReference type="InterPro" id="IPR000701">
    <property type="entry name" value="SuccDH_FuR_B_TM-su"/>
</dbReference>
<dbReference type="GO" id="GO:0016020">
    <property type="term" value="C:membrane"/>
    <property type="evidence" value="ECO:0007669"/>
    <property type="project" value="UniProtKB-SubCell"/>
</dbReference>
<reference evidence="11" key="2">
    <citation type="submission" date="2013-07" db="EMBL/GenBank/DDBJ databases">
        <authorList>
            <person name="Morais-Silva F.O."/>
            <person name="Rezende A.M."/>
            <person name="Pimentel C."/>
            <person name="Resende D.M."/>
            <person name="Santos C.I."/>
            <person name="Clemente C."/>
            <person name="de Oliveira L.M."/>
            <person name="da Silva S.M."/>
            <person name="Costa D.A."/>
            <person name="Varela-Raposo A."/>
            <person name="Horacio E.C.A."/>
            <person name="Matos M."/>
            <person name="Flores O."/>
            <person name="Ruiz J.C."/>
            <person name="Rodrigues-Pousada C."/>
        </authorList>
    </citation>
    <scope>NUCLEOTIDE SEQUENCE [LARGE SCALE GENOMIC DNA]</scope>
    <source>
        <strain evidence="11">ATCC 19364 / DSM 1382 / NCIMB 9332 / VKM B-1759</strain>
    </source>
</reference>
<reference evidence="10 11" key="1">
    <citation type="journal article" date="2013" name="J. Bacteriol.">
        <title>Roles of HynAB and Ech, the only two hydrogenases found in the model sulfate reducer Desulfovibrio gigas.</title>
        <authorList>
            <person name="Morais-Silva F.O."/>
            <person name="Santos C.I."/>
            <person name="Rodrigues R."/>
            <person name="Pereira I.A."/>
            <person name="Rodrigues-Pousada C."/>
        </authorList>
    </citation>
    <scope>NUCLEOTIDE SEQUENCE [LARGE SCALE GENOMIC DNA]</scope>
    <source>
        <strain evidence="11">ATCC 19364 / DSM 1382 / NCIMB 9332 / VKM B-1759</strain>
    </source>
</reference>
<protein>
    <submittedName>
        <fullName evidence="10">Putative fumarate reductase respiratory complex</fullName>
    </submittedName>
</protein>
<dbReference type="STRING" id="1121448.DGI_0826"/>
<dbReference type="InterPro" id="IPR004224">
    <property type="entry name" value="Fum_red_B_TM"/>
</dbReference>
<evidence type="ECO:0000256" key="8">
    <source>
        <dbReference type="PIRSR" id="PIRSR000177-1"/>
    </source>
</evidence>
<dbReference type="Gene3D" id="1.20.1300.10">
    <property type="entry name" value="Fumarate reductase/succinate dehydrogenase, transmembrane subunit"/>
    <property type="match status" value="1"/>
</dbReference>
<evidence type="ECO:0000256" key="4">
    <source>
        <dbReference type="ARBA" id="ARBA00022723"/>
    </source>
</evidence>
<dbReference type="Proteomes" id="UP000016587">
    <property type="component" value="Chromosome"/>
</dbReference>
<evidence type="ECO:0000256" key="5">
    <source>
        <dbReference type="ARBA" id="ARBA00022989"/>
    </source>
</evidence>
<dbReference type="AlphaFoldDB" id="T2G9C5"/>
<keyword evidence="6 8" id="KW-0408">Iron</keyword>
<dbReference type="PIRSF" id="PIRSF000177">
    <property type="entry name" value="Fumar_rd_cyt_b"/>
    <property type="match status" value="1"/>
</dbReference>
<dbReference type="Pfam" id="PF01127">
    <property type="entry name" value="Sdh_cyt"/>
    <property type="match status" value="1"/>
</dbReference>
<dbReference type="KEGG" id="dgg:DGI_0826"/>
<sequence length="224" mass="24876">MQASAAASARPGLARTHTTAVLAAWADWLQLCTGAALILFMWSHMLLVASVLLGPSTMNTLAGFFEATGLAQVGGPLIGLLFLVHFLLAARRIPFQPQAQRTFWEHARLLRHRDTWLWLVQVLSALVILVLGVAHMWTVLADLPITAAKSAARVQRWPWTLLYLVLLPMVELHVSIGFYRLGVKWGFISSRRRPLGLQAEKLLLLVFLGIGLLTLIRFLTLSVE</sequence>
<accession>T2G9C5</accession>
<organism evidence="10 11">
    <name type="scientific">Megalodesulfovibrio gigas (strain ATCC 19364 / DSM 1382 / NCIMB 9332 / VKM B-1759)</name>
    <name type="common">Desulfovibrio gigas</name>
    <dbReference type="NCBI Taxonomy" id="1121448"/>
    <lineage>
        <taxon>Bacteria</taxon>
        <taxon>Pseudomonadati</taxon>
        <taxon>Thermodesulfobacteriota</taxon>
        <taxon>Desulfovibrionia</taxon>
        <taxon>Desulfovibrionales</taxon>
        <taxon>Desulfovibrionaceae</taxon>
        <taxon>Megalodesulfovibrio</taxon>
    </lineage>
</organism>
<feature type="transmembrane region" description="Helical" evidence="9">
    <location>
        <begin position="31"/>
        <end position="53"/>
    </location>
</feature>
<feature type="transmembrane region" description="Helical" evidence="9">
    <location>
        <begin position="115"/>
        <end position="137"/>
    </location>
</feature>
<gene>
    <name evidence="10" type="primary">fdrCII</name>
    <name evidence="10" type="ORF">DGI_0826</name>
</gene>
<keyword evidence="2 8" id="KW-0349">Heme</keyword>
<keyword evidence="3 9" id="KW-0812">Transmembrane</keyword>
<comment type="subcellular location">
    <subcellularLocation>
        <location evidence="1">Membrane</location>
    </subcellularLocation>
</comment>
<evidence type="ECO:0000313" key="10">
    <source>
        <dbReference type="EMBL" id="AGW12721.1"/>
    </source>
</evidence>
<evidence type="ECO:0000256" key="1">
    <source>
        <dbReference type="ARBA" id="ARBA00004370"/>
    </source>
</evidence>
<proteinExistence type="predicted"/>
<dbReference type="GO" id="GO:0006099">
    <property type="term" value="P:tricarboxylic acid cycle"/>
    <property type="evidence" value="ECO:0007669"/>
    <property type="project" value="InterPro"/>
</dbReference>
<dbReference type="PATRIC" id="fig|1121448.10.peg.828"/>
<dbReference type="GO" id="GO:0046872">
    <property type="term" value="F:metal ion binding"/>
    <property type="evidence" value="ECO:0007669"/>
    <property type="project" value="UniProtKB-KW"/>
</dbReference>
<evidence type="ECO:0000256" key="7">
    <source>
        <dbReference type="ARBA" id="ARBA00023136"/>
    </source>
</evidence>
<name>T2G9C5_MEGG1</name>
<evidence type="ECO:0000256" key="9">
    <source>
        <dbReference type="SAM" id="Phobius"/>
    </source>
</evidence>
<feature type="binding site" description="axial binding residue" evidence="8">
    <location>
        <position position="44"/>
    </location>
    <ligand>
        <name>heme b</name>
        <dbReference type="ChEBI" id="CHEBI:60344"/>
        <label>bD</label>
    </ligand>
    <ligandPart>
        <name>Fe</name>
        <dbReference type="ChEBI" id="CHEBI:18248"/>
    </ligandPart>
</feature>
<dbReference type="SUPFAM" id="SSF81343">
    <property type="entry name" value="Fumarate reductase respiratory complex transmembrane subunits"/>
    <property type="match status" value="1"/>
</dbReference>
<dbReference type="eggNOG" id="ENOG502ZBTX">
    <property type="taxonomic scope" value="Bacteria"/>
</dbReference>
<keyword evidence="11" id="KW-1185">Reference proteome</keyword>